<organism evidence="2 3">
    <name type="scientific">Mongoliitalea lutea</name>
    <dbReference type="NCBI Taxonomy" id="849756"/>
    <lineage>
        <taxon>Bacteria</taxon>
        <taxon>Pseudomonadati</taxon>
        <taxon>Bacteroidota</taxon>
        <taxon>Cytophagia</taxon>
        <taxon>Cytophagales</taxon>
        <taxon>Cyclobacteriaceae</taxon>
        <taxon>Mongoliitalea</taxon>
    </lineage>
</organism>
<feature type="chain" id="PRO_5035237616" description="DUF4369 domain-containing protein" evidence="1">
    <location>
        <begin position="21"/>
        <end position="208"/>
    </location>
</feature>
<evidence type="ECO:0000256" key="1">
    <source>
        <dbReference type="SAM" id="SignalP"/>
    </source>
</evidence>
<keyword evidence="3" id="KW-1185">Reference proteome</keyword>
<dbReference type="RefSeq" id="WP_189578945.1">
    <property type="nucleotide sequence ID" value="NZ_BMYF01000003.1"/>
</dbReference>
<feature type="signal peptide" evidence="1">
    <location>
        <begin position="1"/>
        <end position="20"/>
    </location>
</feature>
<evidence type="ECO:0008006" key="4">
    <source>
        <dbReference type="Google" id="ProtNLM"/>
    </source>
</evidence>
<accession>A0A8J3CW07</accession>
<reference evidence="2" key="1">
    <citation type="journal article" date="2014" name="Int. J. Syst. Evol. Microbiol.">
        <title>Complete genome sequence of Corynebacterium casei LMG S-19264T (=DSM 44701T), isolated from a smear-ripened cheese.</title>
        <authorList>
            <consortium name="US DOE Joint Genome Institute (JGI-PGF)"/>
            <person name="Walter F."/>
            <person name="Albersmeier A."/>
            <person name="Kalinowski J."/>
            <person name="Ruckert C."/>
        </authorList>
    </citation>
    <scope>NUCLEOTIDE SEQUENCE</scope>
    <source>
        <strain evidence="2">KCTC 23224</strain>
    </source>
</reference>
<sequence length="208" mass="24019">MKKIFLTLLVAFTWSLETIASEITATVVFENLTSQELVKGEFEVVELNQKTEIFTLESFEIKLPESGKYHFRFESDDFTAYTFYPTRINKRNNVITVRLVEKSGFRTNGIFSFPINLEIELSDEQIEQKIAEGSLNFIMHGLDSSIPENYLNFKEKYGVGLIKENCVIDPLSFKRASENNQLIVNYLTNKYGEEWLADLNEKPFGVIL</sequence>
<evidence type="ECO:0000313" key="3">
    <source>
        <dbReference type="Proteomes" id="UP000642809"/>
    </source>
</evidence>
<proteinExistence type="predicted"/>
<keyword evidence="1" id="KW-0732">Signal</keyword>
<gene>
    <name evidence="2" type="ORF">GCM10008106_05690</name>
</gene>
<protein>
    <recommendedName>
        <fullName evidence="4">DUF4369 domain-containing protein</fullName>
    </recommendedName>
</protein>
<dbReference type="Proteomes" id="UP000642809">
    <property type="component" value="Unassembled WGS sequence"/>
</dbReference>
<dbReference type="AlphaFoldDB" id="A0A8J3CW07"/>
<evidence type="ECO:0000313" key="2">
    <source>
        <dbReference type="EMBL" id="GHB28003.1"/>
    </source>
</evidence>
<comment type="caution">
    <text evidence="2">The sequence shown here is derived from an EMBL/GenBank/DDBJ whole genome shotgun (WGS) entry which is preliminary data.</text>
</comment>
<name>A0A8J3CW07_9BACT</name>
<reference evidence="2" key="2">
    <citation type="submission" date="2020-09" db="EMBL/GenBank/DDBJ databases">
        <authorList>
            <person name="Sun Q."/>
            <person name="Kim S."/>
        </authorList>
    </citation>
    <scope>NUCLEOTIDE SEQUENCE</scope>
    <source>
        <strain evidence="2">KCTC 23224</strain>
    </source>
</reference>
<dbReference type="EMBL" id="BMYF01000003">
    <property type="protein sequence ID" value="GHB28003.1"/>
    <property type="molecule type" value="Genomic_DNA"/>
</dbReference>